<name>A0ABV0P5W5_9TELE</name>
<organism evidence="1 2">
    <name type="scientific">Goodea atripinnis</name>
    <dbReference type="NCBI Taxonomy" id="208336"/>
    <lineage>
        <taxon>Eukaryota</taxon>
        <taxon>Metazoa</taxon>
        <taxon>Chordata</taxon>
        <taxon>Craniata</taxon>
        <taxon>Vertebrata</taxon>
        <taxon>Euteleostomi</taxon>
        <taxon>Actinopterygii</taxon>
        <taxon>Neopterygii</taxon>
        <taxon>Teleostei</taxon>
        <taxon>Neoteleostei</taxon>
        <taxon>Acanthomorphata</taxon>
        <taxon>Ovalentaria</taxon>
        <taxon>Atherinomorphae</taxon>
        <taxon>Cyprinodontiformes</taxon>
        <taxon>Goodeidae</taxon>
        <taxon>Goodea</taxon>
    </lineage>
</organism>
<gene>
    <name evidence="1" type="ORF">GOODEAATRI_018377</name>
</gene>
<accession>A0ABV0P5W5</accession>
<reference evidence="1 2" key="1">
    <citation type="submission" date="2021-06" db="EMBL/GenBank/DDBJ databases">
        <authorList>
            <person name="Palmer J.M."/>
        </authorList>
    </citation>
    <scope>NUCLEOTIDE SEQUENCE [LARGE SCALE GENOMIC DNA]</scope>
    <source>
        <strain evidence="1 2">GA_2019</strain>
        <tissue evidence="1">Muscle</tissue>
    </source>
</reference>
<keyword evidence="2" id="KW-1185">Reference proteome</keyword>
<evidence type="ECO:0000313" key="1">
    <source>
        <dbReference type="EMBL" id="MEQ2178838.1"/>
    </source>
</evidence>
<comment type="caution">
    <text evidence="1">The sequence shown here is derived from an EMBL/GenBank/DDBJ whole genome shotgun (WGS) entry which is preliminary data.</text>
</comment>
<evidence type="ECO:0000313" key="2">
    <source>
        <dbReference type="Proteomes" id="UP001476798"/>
    </source>
</evidence>
<protein>
    <submittedName>
        <fullName evidence="1">Uncharacterized protein</fullName>
    </submittedName>
</protein>
<dbReference type="EMBL" id="JAHRIO010061529">
    <property type="protein sequence ID" value="MEQ2178838.1"/>
    <property type="molecule type" value="Genomic_DNA"/>
</dbReference>
<sequence>MNTWRQSGLRRGERRQSISPLHQHLLYYKPLLKKNTPVFHLTTLGLPPPPLPFPILNLVLTIRSLYHLHPVYTPHYTSRQFPCYPQSSTITPPVSLSNYELYYFDPGPSICFNWIMICNHVLSGESIKRARASAPLLRGLLLFPHSLHPFRPPTHTFDPGASLFSFQAPTKYPRTWAATAAGGGPCKGSGGGRGD</sequence>
<dbReference type="Proteomes" id="UP001476798">
    <property type="component" value="Unassembled WGS sequence"/>
</dbReference>
<proteinExistence type="predicted"/>